<evidence type="ECO:0000313" key="2">
    <source>
        <dbReference type="Proteomes" id="UP001230685"/>
    </source>
</evidence>
<dbReference type="SUPFAM" id="SSF55785">
    <property type="entry name" value="PYP-like sensor domain (PAS domain)"/>
    <property type="match status" value="1"/>
</dbReference>
<dbReference type="InterPro" id="IPR035965">
    <property type="entry name" value="PAS-like_dom_sf"/>
</dbReference>
<gene>
    <name evidence="1" type="ORF">Q5H91_00605</name>
</gene>
<accession>A0ABT9EFF8</accession>
<evidence type="ECO:0000313" key="1">
    <source>
        <dbReference type="EMBL" id="MDP1025701.1"/>
    </source>
</evidence>
<organism evidence="1 2">
    <name type="scientific">Sphingomonas aurea</name>
    <dbReference type="NCBI Taxonomy" id="3063994"/>
    <lineage>
        <taxon>Bacteria</taxon>
        <taxon>Pseudomonadati</taxon>
        <taxon>Pseudomonadota</taxon>
        <taxon>Alphaproteobacteria</taxon>
        <taxon>Sphingomonadales</taxon>
        <taxon>Sphingomonadaceae</taxon>
        <taxon>Sphingomonas</taxon>
    </lineage>
</organism>
<evidence type="ECO:0008006" key="3">
    <source>
        <dbReference type="Google" id="ProtNLM"/>
    </source>
</evidence>
<keyword evidence="2" id="KW-1185">Reference proteome</keyword>
<comment type="caution">
    <text evidence="1">The sequence shown here is derived from an EMBL/GenBank/DDBJ whole genome shotgun (WGS) entry which is preliminary data.</text>
</comment>
<sequence length="130" mass="14717">MALPKKPPVLAPSSATIEKLAARGIGRWCCDLRDQRLEWSDPVYDLFALPRGSVVDRSDSLRCYADESRATMKRLRSYVIRHRRGFSIDVELRPANGASCWMRLLGAPVCVNGRVTRLGGLKQDLGRRYR</sequence>
<dbReference type="RefSeq" id="WP_305171291.1">
    <property type="nucleotide sequence ID" value="NZ_JAUUDS010000001.1"/>
</dbReference>
<dbReference type="EMBL" id="JAUUDS010000001">
    <property type="protein sequence ID" value="MDP1025701.1"/>
    <property type="molecule type" value="Genomic_DNA"/>
</dbReference>
<dbReference type="Gene3D" id="3.30.450.20">
    <property type="entry name" value="PAS domain"/>
    <property type="match status" value="1"/>
</dbReference>
<protein>
    <recommendedName>
        <fullName evidence="3">PAS domain-containing protein</fullName>
    </recommendedName>
</protein>
<proteinExistence type="predicted"/>
<dbReference type="Proteomes" id="UP001230685">
    <property type="component" value="Unassembled WGS sequence"/>
</dbReference>
<name>A0ABT9EFF8_9SPHN</name>
<reference evidence="1 2" key="1">
    <citation type="submission" date="2023-07" db="EMBL/GenBank/DDBJ databases">
        <authorList>
            <person name="Kim M.K."/>
        </authorList>
    </citation>
    <scope>NUCLEOTIDE SEQUENCE [LARGE SCALE GENOMIC DNA]</scope>
    <source>
        <strain evidence="1 2">KR1UV-12</strain>
    </source>
</reference>